<organism evidence="7 8">
    <name type="scientific">Allomesorhizobium camelthorni</name>
    <dbReference type="NCBI Taxonomy" id="475069"/>
    <lineage>
        <taxon>Bacteria</taxon>
        <taxon>Pseudomonadati</taxon>
        <taxon>Pseudomonadota</taxon>
        <taxon>Alphaproteobacteria</taxon>
        <taxon>Hyphomicrobiales</taxon>
        <taxon>Phyllobacteriaceae</taxon>
        <taxon>Allomesorhizobium</taxon>
    </lineage>
</organism>
<dbReference type="GO" id="GO:0020037">
    <property type="term" value="F:heme binding"/>
    <property type="evidence" value="ECO:0007669"/>
    <property type="project" value="InterPro"/>
</dbReference>
<dbReference type="InterPro" id="IPR009056">
    <property type="entry name" value="Cyt_c-like_dom"/>
</dbReference>
<evidence type="ECO:0000256" key="2">
    <source>
        <dbReference type="ARBA" id="ARBA00022723"/>
    </source>
</evidence>
<dbReference type="PROSITE" id="PS51007">
    <property type="entry name" value="CYTC"/>
    <property type="match status" value="1"/>
</dbReference>
<dbReference type="InterPro" id="IPR036909">
    <property type="entry name" value="Cyt_c-like_dom_sf"/>
</dbReference>
<dbReference type="GO" id="GO:0046872">
    <property type="term" value="F:metal ion binding"/>
    <property type="evidence" value="ECO:0007669"/>
    <property type="project" value="UniProtKB-KW"/>
</dbReference>
<keyword evidence="3 4" id="KW-0408">Iron</keyword>
<sequence length="178" mass="19823">MPRPPTVRSSVASIVPKPGSPLVTRRLFVLVVTTVIGTTAVAADDPLPHVLDSKQIGAGRAFYGQYCASCHGANGKGAPNWREPNRQGELPSPPHNQEGHTWRHSDADLYEIISKGWRDPFNKTDRITMPPFGETLAPEEIRAVIAYLKSLWTDEQRRYQREESEKEPFPAEAKPSPE</sequence>
<comment type="caution">
    <text evidence="7">The sequence shown here is derived from an EMBL/GenBank/DDBJ whole genome shotgun (WGS) entry which is preliminary data.</text>
</comment>
<evidence type="ECO:0000256" key="5">
    <source>
        <dbReference type="SAM" id="MobiDB-lite"/>
    </source>
</evidence>
<evidence type="ECO:0000259" key="6">
    <source>
        <dbReference type="PROSITE" id="PS51007"/>
    </source>
</evidence>
<keyword evidence="8" id="KW-1185">Reference proteome</keyword>
<dbReference type="PANTHER" id="PTHR35008">
    <property type="entry name" value="BLL4482 PROTEIN-RELATED"/>
    <property type="match status" value="1"/>
</dbReference>
<name>A0A6G4WM23_9HYPH</name>
<accession>A0A6G4WM23</accession>
<dbReference type="Pfam" id="PF00034">
    <property type="entry name" value="Cytochrom_C"/>
    <property type="match status" value="1"/>
</dbReference>
<feature type="region of interest" description="Disordered" evidence="5">
    <location>
        <begin position="82"/>
        <end position="101"/>
    </location>
</feature>
<evidence type="ECO:0000313" key="8">
    <source>
        <dbReference type="Proteomes" id="UP001642900"/>
    </source>
</evidence>
<dbReference type="EMBL" id="JAAKZF010000082">
    <property type="protein sequence ID" value="NGO55160.1"/>
    <property type="molecule type" value="Genomic_DNA"/>
</dbReference>
<keyword evidence="1 4" id="KW-0349">Heme</keyword>
<feature type="domain" description="Cytochrome c" evidence="6">
    <location>
        <begin position="54"/>
        <end position="152"/>
    </location>
</feature>
<gene>
    <name evidence="7" type="ORF">G6N73_29435</name>
</gene>
<dbReference type="InterPro" id="IPR051459">
    <property type="entry name" value="Cytochrome_c-type_DH"/>
</dbReference>
<dbReference type="GO" id="GO:0009055">
    <property type="term" value="F:electron transfer activity"/>
    <property type="evidence" value="ECO:0007669"/>
    <property type="project" value="InterPro"/>
</dbReference>
<proteinExistence type="predicted"/>
<dbReference type="Proteomes" id="UP001642900">
    <property type="component" value="Unassembled WGS sequence"/>
</dbReference>
<evidence type="ECO:0000256" key="1">
    <source>
        <dbReference type="ARBA" id="ARBA00022617"/>
    </source>
</evidence>
<feature type="region of interest" description="Disordered" evidence="5">
    <location>
        <begin position="156"/>
        <end position="178"/>
    </location>
</feature>
<dbReference type="SUPFAM" id="SSF46626">
    <property type="entry name" value="Cytochrome c"/>
    <property type="match status" value="1"/>
</dbReference>
<evidence type="ECO:0000313" key="7">
    <source>
        <dbReference type="EMBL" id="NGO55160.1"/>
    </source>
</evidence>
<evidence type="ECO:0000256" key="3">
    <source>
        <dbReference type="ARBA" id="ARBA00023004"/>
    </source>
</evidence>
<dbReference type="AlphaFoldDB" id="A0A6G4WM23"/>
<dbReference type="Gene3D" id="1.10.760.10">
    <property type="entry name" value="Cytochrome c-like domain"/>
    <property type="match status" value="1"/>
</dbReference>
<dbReference type="PANTHER" id="PTHR35008:SF4">
    <property type="entry name" value="BLL4482 PROTEIN"/>
    <property type="match status" value="1"/>
</dbReference>
<keyword evidence="2 4" id="KW-0479">Metal-binding</keyword>
<evidence type="ECO:0000256" key="4">
    <source>
        <dbReference type="PROSITE-ProRule" id="PRU00433"/>
    </source>
</evidence>
<reference evidence="7 8" key="1">
    <citation type="submission" date="2020-02" db="EMBL/GenBank/DDBJ databases">
        <title>Genome sequence of strain CCNWXJ40-4.</title>
        <authorList>
            <person name="Gao J."/>
            <person name="Sun J."/>
        </authorList>
    </citation>
    <scope>NUCLEOTIDE SEQUENCE [LARGE SCALE GENOMIC DNA]</scope>
    <source>
        <strain evidence="7 8">CCNWXJ 40-4</strain>
    </source>
</reference>
<protein>
    <submittedName>
        <fullName evidence="7">Cytochrome c</fullName>
    </submittedName>
</protein>